<evidence type="ECO:0000256" key="2">
    <source>
        <dbReference type="ARBA" id="ARBA00022777"/>
    </source>
</evidence>
<proteinExistence type="predicted"/>
<dbReference type="InterPro" id="IPR050482">
    <property type="entry name" value="Sensor_HK_TwoCompSys"/>
</dbReference>
<evidence type="ECO:0000313" key="6">
    <source>
        <dbReference type="EMBL" id="MCL6294517.1"/>
    </source>
</evidence>
<keyword evidence="7" id="KW-1185">Reference proteome</keyword>
<keyword evidence="1" id="KW-0808">Transferase</keyword>
<keyword evidence="4" id="KW-1133">Transmembrane helix</keyword>
<dbReference type="Proteomes" id="UP001165381">
    <property type="component" value="Unassembled WGS sequence"/>
</dbReference>
<name>A0ABT0QC15_9FLAO</name>
<dbReference type="Gene3D" id="3.30.565.10">
    <property type="entry name" value="Histidine kinase-like ATPase, C-terminal domain"/>
    <property type="match status" value="1"/>
</dbReference>
<dbReference type="CDD" id="cd16917">
    <property type="entry name" value="HATPase_UhpB-NarQ-NarX-like"/>
    <property type="match status" value="1"/>
</dbReference>
<evidence type="ECO:0000256" key="4">
    <source>
        <dbReference type="SAM" id="Phobius"/>
    </source>
</evidence>
<dbReference type="Pfam" id="PF07730">
    <property type="entry name" value="HisKA_3"/>
    <property type="match status" value="1"/>
</dbReference>
<keyword evidence="4" id="KW-0472">Membrane</keyword>
<evidence type="ECO:0000259" key="5">
    <source>
        <dbReference type="PROSITE" id="PS50109"/>
    </source>
</evidence>
<keyword evidence="2 6" id="KW-0418">Kinase</keyword>
<comment type="caution">
    <text evidence="6">The sequence shown here is derived from an EMBL/GenBank/DDBJ whole genome shotgun (WGS) entry which is preliminary data.</text>
</comment>
<dbReference type="GO" id="GO:0016301">
    <property type="term" value="F:kinase activity"/>
    <property type="evidence" value="ECO:0007669"/>
    <property type="project" value="UniProtKB-KW"/>
</dbReference>
<dbReference type="SUPFAM" id="SSF48452">
    <property type="entry name" value="TPR-like"/>
    <property type="match status" value="2"/>
</dbReference>
<sequence>MGLRIFDLKTKVVFVSLFMLQYVSTDAQESSVELKVQTLKKDIAKAKNYEKLELLDSLHTLVLDKPEYQYDSIARKAITYAMELDSINLAGQYMSDLVFYYANSSETPEKGMLLFKEFEELNLKIKDNILLAKLYMNGGDSYFFSGELKESISLYNKSEIWALKAKDSALYARARTYKAGAIVDMGNYAIGSQLLSEVVKILTVKKDTSGLLIARNTLATLYSKMGFFENAKKERDEVIALSVLAKDYNSLQSNLHNASIDADKIGDQKSRIAYLKEAYAYGFKSNEGFSLKPIISYNLLRAYADNDSLIKAKTYYENIQRTYGTRIPIPYESTYRSALADYYIATHDYRKALPEAQKALNMFLGANLAEEVFESYNRLAKIYKERNDYKNAYTYTTKYNHYRDSVNSLKKARALSYYQTLYETEKRDFKIAEQASQISLLDAENKINKQWMLFGGTGLLLLFLIIYLLRSRKFIAYKKELQENFSQDLLHEQEKERVHLARELHDSVGQKLMLLSKTIKNTVHTNAKHLVDTTLEEIRQISRGLHPSNLERLGLTMAINAMIYEINSNTDLFFSEDVDNIDGLLSRTSELHFYRIIQETLNNIVKHSEAKAVKINIKKVSETIEMFIRDNGKGFSFDKNHSYKMSLGMKTIEERAKIINTNLNIESYLGKGTVITLSIPLKNE</sequence>
<dbReference type="SMART" id="SM00387">
    <property type="entry name" value="HATPase_c"/>
    <property type="match status" value="1"/>
</dbReference>
<dbReference type="EMBL" id="JAMFLZ010000002">
    <property type="protein sequence ID" value="MCL6294517.1"/>
    <property type="molecule type" value="Genomic_DNA"/>
</dbReference>
<feature type="transmembrane region" description="Helical" evidence="4">
    <location>
        <begin position="451"/>
        <end position="469"/>
    </location>
</feature>
<dbReference type="PROSITE" id="PS50109">
    <property type="entry name" value="HIS_KIN"/>
    <property type="match status" value="1"/>
</dbReference>
<evidence type="ECO:0000313" key="7">
    <source>
        <dbReference type="Proteomes" id="UP001165381"/>
    </source>
</evidence>
<evidence type="ECO:0000256" key="3">
    <source>
        <dbReference type="ARBA" id="ARBA00023012"/>
    </source>
</evidence>
<keyword evidence="4" id="KW-0812">Transmembrane</keyword>
<accession>A0ABT0QC15</accession>
<organism evidence="6 7">
    <name type="scientific">Jejuia spongiicola</name>
    <dbReference type="NCBI Taxonomy" id="2942207"/>
    <lineage>
        <taxon>Bacteria</taxon>
        <taxon>Pseudomonadati</taxon>
        <taxon>Bacteroidota</taxon>
        <taxon>Flavobacteriia</taxon>
        <taxon>Flavobacteriales</taxon>
        <taxon>Flavobacteriaceae</taxon>
        <taxon>Jejuia</taxon>
    </lineage>
</organism>
<dbReference type="SUPFAM" id="SSF55874">
    <property type="entry name" value="ATPase domain of HSP90 chaperone/DNA topoisomerase II/histidine kinase"/>
    <property type="match status" value="1"/>
</dbReference>
<dbReference type="Gene3D" id="1.20.5.1930">
    <property type="match status" value="1"/>
</dbReference>
<gene>
    <name evidence="6" type="ORF">M3P09_05900</name>
</gene>
<dbReference type="InterPro" id="IPR003594">
    <property type="entry name" value="HATPase_dom"/>
</dbReference>
<dbReference type="Gene3D" id="1.25.40.10">
    <property type="entry name" value="Tetratricopeptide repeat domain"/>
    <property type="match status" value="2"/>
</dbReference>
<dbReference type="RefSeq" id="WP_249972392.1">
    <property type="nucleotide sequence ID" value="NZ_JAMFLZ010000002.1"/>
</dbReference>
<dbReference type="Pfam" id="PF02518">
    <property type="entry name" value="HATPase_c"/>
    <property type="match status" value="1"/>
</dbReference>
<dbReference type="InterPro" id="IPR011990">
    <property type="entry name" value="TPR-like_helical_dom_sf"/>
</dbReference>
<dbReference type="InterPro" id="IPR036890">
    <property type="entry name" value="HATPase_C_sf"/>
</dbReference>
<dbReference type="InterPro" id="IPR011712">
    <property type="entry name" value="Sig_transdc_His_kin_sub3_dim/P"/>
</dbReference>
<reference evidence="6" key="1">
    <citation type="submission" date="2022-05" db="EMBL/GenBank/DDBJ databases">
        <authorList>
            <person name="Park J.-S."/>
        </authorList>
    </citation>
    <scope>NUCLEOTIDE SEQUENCE</scope>
    <source>
        <strain evidence="6">2012CJ34-3</strain>
    </source>
</reference>
<feature type="domain" description="Histidine kinase" evidence="5">
    <location>
        <begin position="499"/>
        <end position="683"/>
    </location>
</feature>
<protein>
    <submittedName>
        <fullName evidence="6">Sensor histidine kinase</fullName>
    </submittedName>
</protein>
<dbReference type="InterPro" id="IPR005467">
    <property type="entry name" value="His_kinase_dom"/>
</dbReference>
<dbReference type="PANTHER" id="PTHR24421">
    <property type="entry name" value="NITRATE/NITRITE SENSOR PROTEIN NARX-RELATED"/>
    <property type="match status" value="1"/>
</dbReference>
<evidence type="ECO:0000256" key="1">
    <source>
        <dbReference type="ARBA" id="ARBA00022679"/>
    </source>
</evidence>
<keyword evidence="3" id="KW-0902">Two-component regulatory system</keyword>